<dbReference type="STRING" id="37003.ENSKMAP00000024611"/>
<dbReference type="SMART" id="SM00184">
    <property type="entry name" value="RING"/>
    <property type="match status" value="1"/>
</dbReference>
<dbReference type="InterPro" id="IPR013083">
    <property type="entry name" value="Znf_RING/FYVE/PHD"/>
</dbReference>
<dbReference type="FunFam" id="3.30.390.130:FF:000001">
    <property type="entry name" value="Probable E3 ubiquitin-protein ligase DTX3"/>
    <property type="match status" value="1"/>
</dbReference>
<evidence type="ECO:0000256" key="6">
    <source>
        <dbReference type="ARBA" id="ARBA00022771"/>
    </source>
</evidence>
<dbReference type="RefSeq" id="XP_017294529.1">
    <property type="nucleotide sequence ID" value="XM_017439040.3"/>
</dbReference>
<reference evidence="12" key="1">
    <citation type="submission" date="2025-08" db="UniProtKB">
        <authorList>
            <consortium name="Ensembl"/>
        </authorList>
    </citation>
    <scope>IDENTIFICATION</scope>
</reference>
<dbReference type="Gene3D" id="3.30.390.130">
    <property type="match status" value="1"/>
</dbReference>
<comment type="subcellular location">
    <subcellularLocation>
        <location evidence="9">Cytoplasm</location>
    </subcellularLocation>
</comment>
<dbReference type="PANTHER" id="PTHR12622">
    <property type="entry name" value="DELTEX-RELATED"/>
    <property type="match status" value="1"/>
</dbReference>
<dbReference type="SUPFAM" id="SSF57850">
    <property type="entry name" value="RING/U-box"/>
    <property type="match status" value="1"/>
</dbReference>
<dbReference type="GeneID" id="108249571"/>
<dbReference type="InterPro" id="IPR001841">
    <property type="entry name" value="Znf_RING"/>
</dbReference>
<dbReference type="GO" id="GO:0016567">
    <property type="term" value="P:protein ubiquitination"/>
    <property type="evidence" value="ECO:0007669"/>
    <property type="project" value="UniProtKB-UniRule"/>
</dbReference>
<evidence type="ECO:0000256" key="2">
    <source>
        <dbReference type="ARBA" id="ARBA00004906"/>
    </source>
</evidence>
<keyword evidence="4 9" id="KW-0808">Transferase</keyword>
<dbReference type="GO" id="GO:0061630">
    <property type="term" value="F:ubiquitin protein ligase activity"/>
    <property type="evidence" value="ECO:0007669"/>
    <property type="project" value="UniProtKB-UniRule"/>
</dbReference>
<proteinExistence type="inferred from homology"/>
<feature type="compositionally biased region" description="Basic and acidic residues" evidence="10">
    <location>
        <begin position="220"/>
        <end position="234"/>
    </location>
</feature>
<dbReference type="GO" id="GO:0008270">
    <property type="term" value="F:zinc ion binding"/>
    <property type="evidence" value="ECO:0007669"/>
    <property type="project" value="UniProtKB-KW"/>
</dbReference>
<name>A0A3Q3B6D0_KRYMA</name>
<dbReference type="CDD" id="cd09633">
    <property type="entry name" value="Deltex_C"/>
    <property type="match status" value="1"/>
</dbReference>
<dbReference type="Gene3D" id="3.30.40.10">
    <property type="entry name" value="Zinc/RING finger domain, C3HC4 (zinc finger)"/>
    <property type="match status" value="1"/>
</dbReference>
<dbReference type="InterPro" id="IPR039396">
    <property type="entry name" value="Deltex_C"/>
</dbReference>
<dbReference type="AlphaFoldDB" id="A0A3Q3B6D0"/>
<evidence type="ECO:0000259" key="11">
    <source>
        <dbReference type="PROSITE" id="PS50089"/>
    </source>
</evidence>
<evidence type="ECO:0000256" key="3">
    <source>
        <dbReference type="ARBA" id="ARBA00009413"/>
    </source>
</evidence>
<comment type="similarity">
    <text evidence="3 9">Belongs to the Deltex family.</text>
</comment>
<evidence type="ECO:0000256" key="1">
    <source>
        <dbReference type="ARBA" id="ARBA00000900"/>
    </source>
</evidence>
<dbReference type="InterPro" id="IPR039399">
    <property type="entry name" value="Deltex_C_sf"/>
</dbReference>
<evidence type="ECO:0000256" key="5">
    <source>
        <dbReference type="ARBA" id="ARBA00022723"/>
    </source>
</evidence>
<dbReference type="PROSITE" id="PS00518">
    <property type="entry name" value="ZF_RING_1"/>
    <property type="match status" value="1"/>
</dbReference>
<organism evidence="12 13">
    <name type="scientific">Kryptolebias marmoratus</name>
    <name type="common">Mangrove killifish</name>
    <name type="synonym">Rivulus marmoratus</name>
    <dbReference type="NCBI Taxonomy" id="37003"/>
    <lineage>
        <taxon>Eukaryota</taxon>
        <taxon>Metazoa</taxon>
        <taxon>Chordata</taxon>
        <taxon>Craniata</taxon>
        <taxon>Vertebrata</taxon>
        <taxon>Euteleostomi</taxon>
        <taxon>Actinopterygii</taxon>
        <taxon>Neopterygii</taxon>
        <taxon>Teleostei</taxon>
        <taxon>Neoteleostei</taxon>
        <taxon>Acanthomorphata</taxon>
        <taxon>Ovalentaria</taxon>
        <taxon>Atherinomorphae</taxon>
        <taxon>Cyprinodontiformes</taxon>
        <taxon>Rivulidae</taxon>
        <taxon>Kryptolebias</taxon>
    </lineage>
</organism>
<dbReference type="OrthoDB" id="527344at2759"/>
<evidence type="ECO:0000256" key="4">
    <source>
        <dbReference type="ARBA" id="ARBA00022679"/>
    </source>
</evidence>
<feature type="domain" description="RING-type" evidence="11">
    <location>
        <begin position="240"/>
        <end position="279"/>
    </location>
</feature>
<sequence length="421" mass="46923">MEFIKDITVTIDRANYGDSESLKEILSSYACETTSSSYKVRGSFEKLKSLVDFLLSANHGSSPATQGTTGQRSQRASAHGTSVTVSALVMKYIQLMCAEKLERIRDTCLIIEKQSSPDTVQVTFRTQSGSVDLDDRVRLDFVKQRFISFYQRTASDLQVTHLSFSPHQLKELQRKFPLLLFESSAGKTVTVMGPFASLHKLKARLSQSSPNISSSPVSRAPERSRSPSLKHRERDEDESCPICMETIRAGKKKTLKCKHSFCSDCVGKAFDYKPVCPICGEVYGILRGVQPDGGTMKITQTSSSLPGYDKYGTIIISYDIPSGIQKEEHPNPGQPFEGVSRKAFLPNSPEGKKILRLLERAFDQRLIFTIGQSTTSGRSNVVTWNDIHHKTSTQGGPTLFGYPDPEYLRRVREELKVKGIE</sequence>
<dbReference type="Ensembl" id="ENSKMAT00000024919.1">
    <property type="protein sequence ID" value="ENSKMAP00000024611.1"/>
    <property type="gene ID" value="ENSKMAG00000018250.1"/>
</dbReference>
<feature type="compositionally biased region" description="Low complexity" evidence="10">
    <location>
        <begin position="206"/>
        <end position="218"/>
    </location>
</feature>
<keyword evidence="5 9" id="KW-0479">Metal-binding</keyword>
<reference evidence="12" key="2">
    <citation type="submission" date="2025-09" db="UniProtKB">
        <authorList>
            <consortium name="Ensembl"/>
        </authorList>
    </citation>
    <scope>IDENTIFICATION</scope>
</reference>
<feature type="region of interest" description="Disordered" evidence="10">
    <location>
        <begin position="206"/>
        <end position="235"/>
    </location>
</feature>
<evidence type="ECO:0000313" key="12">
    <source>
        <dbReference type="Ensembl" id="ENSKMAP00000024611.1"/>
    </source>
</evidence>
<dbReference type="GO" id="GO:0007219">
    <property type="term" value="P:Notch signaling pathway"/>
    <property type="evidence" value="ECO:0007669"/>
    <property type="project" value="InterPro"/>
</dbReference>
<dbReference type="GO" id="GO:0005737">
    <property type="term" value="C:cytoplasm"/>
    <property type="evidence" value="ECO:0007669"/>
    <property type="project" value="UniProtKB-SubCell"/>
</dbReference>
<keyword evidence="6 8" id="KW-0863">Zinc-finger</keyword>
<comment type="pathway">
    <text evidence="2 9">Protein modification; protein ubiquitination.</text>
</comment>
<dbReference type="UniPathway" id="UPA00143"/>
<evidence type="ECO:0000256" key="7">
    <source>
        <dbReference type="ARBA" id="ARBA00022833"/>
    </source>
</evidence>
<keyword evidence="7 9" id="KW-0862">Zinc</keyword>
<dbReference type="KEGG" id="kmr:108249571"/>
<dbReference type="EC" id="2.3.2.27" evidence="9"/>
<dbReference type="InterPro" id="IPR039398">
    <property type="entry name" value="Deltex_fam"/>
</dbReference>
<evidence type="ECO:0000313" key="13">
    <source>
        <dbReference type="Proteomes" id="UP000264800"/>
    </source>
</evidence>
<accession>A0A3Q3B6D0</accession>
<comment type="catalytic activity">
    <reaction evidence="1 9">
        <text>S-ubiquitinyl-[E2 ubiquitin-conjugating enzyme]-L-cysteine + [acceptor protein]-L-lysine = [E2 ubiquitin-conjugating enzyme]-L-cysteine + N(6)-ubiquitinyl-[acceptor protein]-L-lysine.</text>
        <dbReference type="EC" id="2.3.2.27"/>
    </reaction>
</comment>
<dbReference type="Pfam" id="PF13639">
    <property type="entry name" value="zf-RING_2"/>
    <property type="match status" value="1"/>
</dbReference>
<keyword evidence="9" id="KW-0963">Cytoplasm</keyword>
<dbReference type="GeneTree" id="ENSGT00940000154578"/>
<dbReference type="Pfam" id="PF18102">
    <property type="entry name" value="DTC"/>
    <property type="match status" value="1"/>
</dbReference>
<dbReference type="PROSITE" id="PS50089">
    <property type="entry name" value="ZF_RING_2"/>
    <property type="match status" value="1"/>
</dbReference>
<evidence type="ECO:0000256" key="9">
    <source>
        <dbReference type="RuleBase" id="RU367105"/>
    </source>
</evidence>
<dbReference type="InterPro" id="IPR017907">
    <property type="entry name" value="Znf_RING_CS"/>
</dbReference>
<protein>
    <recommendedName>
        <fullName evidence="9">E3 ubiquitin-protein ligase</fullName>
        <ecNumber evidence="9">2.3.2.27</ecNumber>
    </recommendedName>
</protein>
<evidence type="ECO:0000256" key="10">
    <source>
        <dbReference type="SAM" id="MobiDB-lite"/>
    </source>
</evidence>
<dbReference type="RefSeq" id="XP_037831739.1">
    <property type="nucleotide sequence ID" value="XM_037975811.1"/>
</dbReference>
<evidence type="ECO:0000256" key="8">
    <source>
        <dbReference type="PROSITE-ProRule" id="PRU00175"/>
    </source>
</evidence>
<dbReference type="Proteomes" id="UP000264800">
    <property type="component" value="Unplaced"/>
</dbReference>
<keyword evidence="13" id="KW-1185">Reference proteome</keyword>
<dbReference type="OMA" id="GIQKKEH"/>